<keyword evidence="2" id="KW-0472">Membrane</keyword>
<keyword evidence="2" id="KW-1133">Transmembrane helix</keyword>
<feature type="transmembrane region" description="Helical" evidence="2">
    <location>
        <begin position="220"/>
        <end position="242"/>
    </location>
</feature>
<feature type="region of interest" description="Disordered" evidence="1">
    <location>
        <begin position="496"/>
        <end position="517"/>
    </location>
</feature>
<dbReference type="KEGG" id="npy:NPRO_12230"/>
<evidence type="ECO:0000313" key="4">
    <source>
        <dbReference type="Proteomes" id="UP000662873"/>
    </source>
</evidence>
<keyword evidence="2" id="KW-0812">Transmembrane</keyword>
<name>A0A809RAE3_9BACT</name>
<gene>
    <name evidence="3" type="ORF">NPRO_12230</name>
</gene>
<dbReference type="AlphaFoldDB" id="A0A809RAE3"/>
<evidence type="ECO:0000256" key="2">
    <source>
        <dbReference type="SAM" id="Phobius"/>
    </source>
</evidence>
<organism evidence="3 4">
    <name type="scientific">Candidatus Nitrosymbiomonas proteolyticus</name>
    <dbReference type="NCBI Taxonomy" id="2608984"/>
    <lineage>
        <taxon>Bacteria</taxon>
        <taxon>Bacillati</taxon>
        <taxon>Armatimonadota</taxon>
        <taxon>Armatimonadota incertae sedis</taxon>
        <taxon>Candidatus Nitrosymbiomonas</taxon>
    </lineage>
</organism>
<evidence type="ECO:0000256" key="1">
    <source>
        <dbReference type="SAM" id="MobiDB-lite"/>
    </source>
</evidence>
<proteinExistence type="predicted"/>
<dbReference type="Proteomes" id="UP000662873">
    <property type="component" value="Chromosome"/>
</dbReference>
<evidence type="ECO:0000313" key="3">
    <source>
        <dbReference type="EMBL" id="BBO23628.1"/>
    </source>
</evidence>
<sequence length="517" mass="55709">MSFTVRLGADLIAVEAGATLPLTVEIANRSDELDEFEISVEGVDPEWIAVPVPTFKADARDVHEERIFVKPPRVSESLAGNYPFVVRVRSLLSGEDRSAQGVISIKPYDHLSMELNPKKGVLSPWRKENLFQATLMNLGNSEHTVQLSGADTEDMLAFEFSTDSVTIGPGHTRVVDFSVKPTQNRPISSARLHGFAVSARSVSSPSVMCSGQAQLEQRALLSPGSLTLLLLFVLLFVGWFVLLPKPPIMESVALDKYEPLAGETVTVSWRSSHAQGVRVLLDGRVLTEAGEANGSLTFVAKEPGTVEVIAFRENKLSIPLQRSFSVNQPEPVAPPTIEAFDIAPKELAYGQSFIAQYRVGESVVKASISPPGLDLDLNLDQVKLTADVLGEIQYTLVAENSAGVVTRRSVKVSVREVSDAAIVLFKVEPMTVPQGGGQVLVTWQVSEGARQELQVGTMTLELEGPQGSRPMFLESRTDITLIAYDRKGRTVSKTLQVNVEPPPPASEGSGGTGGGSG</sequence>
<accession>A0A809RAE3</accession>
<dbReference type="EMBL" id="AP021858">
    <property type="protein sequence ID" value="BBO23628.1"/>
    <property type="molecule type" value="Genomic_DNA"/>
</dbReference>
<reference evidence="3" key="1">
    <citation type="journal article" name="DNA Res.">
        <title>The physiological potential of anammox bacteria as revealed by their core genome structure.</title>
        <authorList>
            <person name="Okubo T."/>
            <person name="Toyoda A."/>
            <person name="Fukuhara K."/>
            <person name="Uchiyama I."/>
            <person name="Harigaya Y."/>
            <person name="Kuroiwa M."/>
            <person name="Suzuki T."/>
            <person name="Murakami Y."/>
            <person name="Suwa Y."/>
            <person name="Takami H."/>
        </authorList>
    </citation>
    <scope>NUCLEOTIDE SEQUENCE</scope>
    <source>
        <strain evidence="3">317325-2</strain>
    </source>
</reference>
<feature type="compositionally biased region" description="Gly residues" evidence="1">
    <location>
        <begin position="508"/>
        <end position="517"/>
    </location>
</feature>
<protein>
    <submittedName>
        <fullName evidence="3">Uncharacterized protein</fullName>
    </submittedName>
</protein>